<protein>
    <submittedName>
        <fullName evidence="1">NAD(P)H-binding protein</fullName>
    </submittedName>
</protein>
<proteinExistence type="predicted"/>
<dbReference type="Pfam" id="PF13460">
    <property type="entry name" value="NAD_binding_10"/>
    <property type="match status" value="1"/>
</dbReference>
<dbReference type="InterPro" id="IPR036291">
    <property type="entry name" value="NAD(P)-bd_dom_sf"/>
</dbReference>
<evidence type="ECO:0000313" key="1">
    <source>
        <dbReference type="EMBL" id="MFC1410090.1"/>
    </source>
</evidence>
<sequence>MILITGATGTVGREALALLLEGGHKAAAVTRTPDRAALPAGVQLVAGDPSDPGTLAAALPGVEAILLSPRAVGESTAELLALAAEHGVRRVVVLSAVTVEYGGGYQRFAAGFQRVEDAARASGLEWTFLRCSDFSANALAWAPQIRAAGTVRGAYGGAATSAIHERDIAAVAVRALTDPAAHAGRAYALTGPQSLNQRDKVRIIGEAVGSEVHWQEVAPEQVRQAMLAQGLGEDVPDRLLGYLAECLQRPGPTTGTVEQILGRPALTFADWAADHANAFRK</sequence>
<gene>
    <name evidence="1" type="ORF">ACEZDG_12500</name>
</gene>
<dbReference type="InterPro" id="IPR016040">
    <property type="entry name" value="NAD(P)-bd_dom"/>
</dbReference>
<reference evidence="1 2" key="1">
    <citation type="submission" date="2024-09" db="EMBL/GenBank/DDBJ databases">
        <authorList>
            <person name="Lee S.D."/>
        </authorList>
    </citation>
    <scope>NUCLEOTIDE SEQUENCE [LARGE SCALE GENOMIC DNA]</scope>
    <source>
        <strain evidence="1 2">N1-1</strain>
    </source>
</reference>
<dbReference type="EMBL" id="JBHEZX010000005">
    <property type="protein sequence ID" value="MFC1410090.1"/>
    <property type="molecule type" value="Genomic_DNA"/>
</dbReference>
<dbReference type="Proteomes" id="UP001592582">
    <property type="component" value="Unassembled WGS sequence"/>
</dbReference>
<dbReference type="Gene3D" id="3.90.25.10">
    <property type="entry name" value="UDP-galactose 4-epimerase, domain 1"/>
    <property type="match status" value="1"/>
</dbReference>
<dbReference type="Gene3D" id="3.40.50.720">
    <property type="entry name" value="NAD(P)-binding Rossmann-like Domain"/>
    <property type="match status" value="1"/>
</dbReference>
<dbReference type="InterPro" id="IPR051604">
    <property type="entry name" value="Ergot_Alk_Oxidoreductase"/>
</dbReference>
<dbReference type="PANTHER" id="PTHR43162:SF1">
    <property type="entry name" value="PRESTALK A DIFFERENTIATION PROTEIN A"/>
    <property type="match status" value="1"/>
</dbReference>
<dbReference type="PANTHER" id="PTHR43162">
    <property type="match status" value="1"/>
</dbReference>
<organism evidence="1 2">
    <name type="scientific">Streptacidiphilus alkalitolerans</name>
    <dbReference type="NCBI Taxonomy" id="3342712"/>
    <lineage>
        <taxon>Bacteria</taxon>
        <taxon>Bacillati</taxon>
        <taxon>Actinomycetota</taxon>
        <taxon>Actinomycetes</taxon>
        <taxon>Kitasatosporales</taxon>
        <taxon>Streptomycetaceae</taxon>
        <taxon>Streptacidiphilus</taxon>
    </lineage>
</organism>
<dbReference type="SUPFAM" id="SSF51735">
    <property type="entry name" value="NAD(P)-binding Rossmann-fold domains"/>
    <property type="match status" value="1"/>
</dbReference>
<keyword evidence="2" id="KW-1185">Reference proteome</keyword>
<comment type="caution">
    <text evidence="1">The sequence shown here is derived from an EMBL/GenBank/DDBJ whole genome shotgun (WGS) entry which is preliminary data.</text>
</comment>
<evidence type="ECO:0000313" key="2">
    <source>
        <dbReference type="Proteomes" id="UP001592582"/>
    </source>
</evidence>
<name>A0ABV6V8N6_9ACTN</name>
<accession>A0ABV6V8N6</accession>